<reference evidence="2 3" key="1">
    <citation type="submission" date="2024-04" db="EMBL/GenBank/DDBJ databases">
        <title>WGS of bacteria from Torrens River.</title>
        <authorList>
            <person name="Wyrsch E.R."/>
            <person name="Drigo B."/>
        </authorList>
    </citation>
    <scope>NUCLEOTIDE SEQUENCE [LARGE SCALE GENOMIC DNA]</scope>
    <source>
        <strain evidence="2 3">TWI391</strain>
    </source>
</reference>
<dbReference type="SUPFAM" id="SSF54427">
    <property type="entry name" value="NTF2-like"/>
    <property type="match status" value="1"/>
</dbReference>
<name>A0ABV0BV61_9SPHI</name>
<evidence type="ECO:0000313" key="2">
    <source>
        <dbReference type="EMBL" id="MEN5377898.1"/>
    </source>
</evidence>
<dbReference type="InterPro" id="IPR032710">
    <property type="entry name" value="NTF2-like_dom_sf"/>
</dbReference>
<protein>
    <submittedName>
        <fullName evidence="2">Nuclear transport factor 2 family protein</fullName>
    </submittedName>
</protein>
<keyword evidence="3" id="KW-1185">Reference proteome</keyword>
<dbReference type="RefSeq" id="WP_346581313.1">
    <property type="nucleotide sequence ID" value="NZ_JBDJNQ010000004.1"/>
</dbReference>
<sequence length="149" mass="16215">MKTLAKIFAAAALIAVSTFTMAAGKPEVANPKKAVVNLSTADLAIDHYIAVMTEGQSAGVEQLFTSDFKQKVQAAEAKINSRSEVIDFLKKQKGEQLNCKTSTTIVEQSGDYMVAKVTQQFEEFTKTDLITLVNDGGNWKVSQSINSYK</sequence>
<feature type="signal peptide" evidence="1">
    <location>
        <begin position="1"/>
        <end position="22"/>
    </location>
</feature>
<dbReference type="EMBL" id="JBDJNQ010000004">
    <property type="protein sequence ID" value="MEN5377898.1"/>
    <property type="molecule type" value="Genomic_DNA"/>
</dbReference>
<dbReference type="Proteomes" id="UP001409291">
    <property type="component" value="Unassembled WGS sequence"/>
</dbReference>
<evidence type="ECO:0000313" key="3">
    <source>
        <dbReference type="Proteomes" id="UP001409291"/>
    </source>
</evidence>
<dbReference type="InterPro" id="IPR039437">
    <property type="entry name" value="FrzH/put_lumazine-bd"/>
</dbReference>
<dbReference type="Gene3D" id="3.10.450.50">
    <property type="match status" value="1"/>
</dbReference>
<organism evidence="2 3">
    <name type="scientific">Sphingobacterium kitahiroshimense</name>
    <dbReference type="NCBI Taxonomy" id="470446"/>
    <lineage>
        <taxon>Bacteria</taxon>
        <taxon>Pseudomonadati</taxon>
        <taxon>Bacteroidota</taxon>
        <taxon>Sphingobacteriia</taxon>
        <taxon>Sphingobacteriales</taxon>
        <taxon>Sphingobacteriaceae</taxon>
        <taxon>Sphingobacterium</taxon>
    </lineage>
</organism>
<accession>A0ABV0BV61</accession>
<comment type="caution">
    <text evidence="2">The sequence shown here is derived from an EMBL/GenBank/DDBJ whole genome shotgun (WGS) entry which is preliminary data.</text>
</comment>
<evidence type="ECO:0000256" key="1">
    <source>
        <dbReference type="SAM" id="SignalP"/>
    </source>
</evidence>
<proteinExistence type="predicted"/>
<gene>
    <name evidence="2" type="ORF">ABE541_11535</name>
</gene>
<keyword evidence="1" id="KW-0732">Signal</keyword>
<feature type="chain" id="PRO_5046002939" evidence="1">
    <location>
        <begin position="23"/>
        <end position="149"/>
    </location>
</feature>
<dbReference type="Pfam" id="PF12893">
    <property type="entry name" value="Lumazine_bd_2"/>
    <property type="match status" value="1"/>
</dbReference>